<keyword evidence="8" id="KW-1185">Reference proteome</keyword>
<dbReference type="InterPro" id="IPR042175">
    <property type="entry name" value="Cell/Rod_MreC_2"/>
</dbReference>
<protein>
    <recommendedName>
        <fullName evidence="2">Cell shape-determining protein MreC</fullName>
    </recommendedName>
    <alternativeName>
        <fullName evidence="4">Cell shape protein MreC</fullName>
    </alternativeName>
</protein>
<proteinExistence type="inferred from homology"/>
<dbReference type="GO" id="GO:0005886">
    <property type="term" value="C:plasma membrane"/>
    <property type="evidence" value="ECO:0007669"/>
    <property type="project" value="TreeGrafter"/>
</dbReference>
<evidence type="ECO:0000256" key="3">
    <source>
        <dbReference type="ARBA" id="ARBA00022960"/>
    </source>
</evidence>
<gene>
    <name evidence="7" type="ORF">HNQ99_001806</name>
</gene>
<dbReference type="Gene3D" id="2.40.10.350">
    <property type="entry name" value="Rod shape-determining protein MreC, domain 2"/>
    <property type="match status" value="1"/>
</dbReference>
<keyword evidence="5" id="KW-0472">Membrane</keyword>
<dbReference type="Pfam" id="PF04085">
    <property type="entry name" value="MreC"/>
    <property type="match status" value="1"/>
</dbReference>
<comment type="caution">
    <text evidence="7">The sequence shown here is derived from an EMBL/GenBank/DDBJ whole genome shotgun (WGS) entry which is preliminary data.</text>
</comment>
<evidence type="ECO:0000313" key="7">
    <source>
        <dbReference type="EMBL" id="MBB4641497.1"/>
    </source>
</evidence>
<evidence type="ECO:0000313" key="8">
    <source>
        <dbReference type="Proteomes" id="UP000575068"/>
    </source>
</evidence>
<reference evidence="7 8" key="1">
    <citation type="submission" date="2020-08" db="EMBL/GenBank/DDBJ databases">
        <title>Genomic Encyclopedia of Type Strains, Phase IV (KMG-IV): sequencing the most valuable type-strain genomes for metagenomic binning, comparative biology and taxonomic classification.</title>
        <authorList>
            <person name="Goeker M."/>
        </authorList>
    </citation>
    <scope>NUCLEOTIDE SEQUENCE [LARGE SCALE GENOMIC DNA]</scope>
    <source>
        <strain evidence="7 8">DSM 7465</strain>
    </source>
</reference>
<dbReference type="AlphaFoldDB" id="A0A840HV72"/>
<keyword evidence="5" id="KW-1133">Transmembrane helix</keyword>
<dbReference type="NCBIfam" id="TIGR00219">
    <property type="entry name" value="mreC"/>
    <property type="match status" value="1"/>
</dbReference>
<organism evidence="7 8">
    <name type="scientific">Rhizorhapis suberifaciens</name>
    <name type="common">corky root of lettuce</name>
    <dbReference type="NCBI Taxonomy" id="13656"/>
    <lineage>
        <taxon>Bacteria</taxon>
        <taxon>Pseudomonadati</taxon>
        <taxon>Pseudomonadota</taxon>
        <taxon>Alphaproteobacteria</taxon>
        <taxon>Sphingomonadales</taxon>
        <taxon>Sphingomonadaceae</taxon>
        <taxon>Rhizorhapis</taxon>
    </lineage>
</organism>
<dbReference type="PANTHER" id="PTHR34138">
    <property type="entry name" value="CELL SHAPE-DETERMINING PROTEIN MREC"/>
    <property type="match status" value="1"/>
</dbReference>
<dbReference type="Gene3D" id="2.40.10.340">
    <property type="entry name" value="Rod shape-determining protein MreC, domain 1"/>
    <property type="match status" value="1"/>
</dbReference>
<dbReference type="Proteomes" id="UP000575068">
    <property type="component" value="Unassembled WGS sequence"/>
</dbReference>
<dbReference type="GO" id="GO:0008360">
    <property type="term" value="P:regulation of cell shape"/>
    <property type="evidence" value="ECO:0007669"/>
    <property type="project" value="UniProtKB-KW"/>
</dbReference>
<dbReference type="RefSeq" id="WP_184475310.1">
    <property type="nucleotide sequence ID" value="NZ_JACHOV010000006.1"/>
</dbReference>
<evidence type="ECO:0000256" key="2">
    <source>
        <dbReference type="ARBA" id="ARBA00013855"/>
    </source>
</evidence>
<evidence type="ECO:0000256" key="5">
    <source>
        <dbReference type="SAM" id="Phobius"/>
    </source>
</evidence>
<keyword evidence="5" id="KW-0812">Transmembrane</keyword>
<name>A0A840HV72_9SPHN</name>
<dbReference type="NCBIfam" id="NF010513">
    <property type="entry name" value="PRK13922.12-3"/>
    <property type="match status" value="1"/>
</dbReference>
<keyword evidence="3" id="KW-0133">Cell shape</keyword>
<dbReference type="InterPro" id="IPR042177">
    <property type="entry name" value="Cell/Rod_1"/>
</dbReference>
<evidence type="ECO:0000256" key="4">
    <source>
        <dbReference type="ARBA" id="ARBA00032089"/>
    </source>
</evidence>
<comment type="similarity">
    <text evidence="1">Belongs to the MreC family.</text>
</comment>
<accession>A0A840HV72</accession>
<dbReference type="EMBL" id="JACHOV010000006">
    <property type="protein sequence ID" value="MBB4641497.1"/>
    <property type="molecule type" value="Genomic_DNA"/>
</dbReference>
<dbReference type="InterPro" id="IPR055342">
    <property type="entry name" value="MreC_beta-barrel_core"/>
</dbReference>
<evidence type="ECO:0000256" key="1">
    <source>
        <dbReference type="ARBA" id="ARBA00009369"/>
    </source>
</evidence>
<sequence>MAAPPSRRPGYNRKAQYGLFASYIIAVAGALLGLLLAIISIADPTGFAVIRNTTAEVTRPVSATLRRLVSGIGSADEHIVAYVRAGSQNAALRRQVEANRTRLIEAAAIEQENRQLKKLLKLVETQDDEVVAARMISSTSTSLRRLARLSAGRRQGVRPGQPVRAPDGLVGRIYEAGPNTANVLLLTDPENIVPVRRTRDNVAGISTGLGDGSLEVRPLSMGRNPFKPGDIMVTSGTGGLYRPNIPVAIVLRVDGDAAIAVPLANPAKADTVIVQHIFQPRMVRPEAPAEALPANATGQVEP</sequence>
<feature type="transmembrane region" description="Helical" evidence="5">
    <location>
        <begin position="20"/>
        <end position="42"/>
    </location>
</feature>
<dbReference type="InterPro" id="IPR007221">
    <property type="entry name" value="MreC"/>
</dbReference>
<evidence type="ECO:0000259" key="6">
    <source>
        <dbReference type="Pfam" id="PF04085"/>
    </source>
</evidence>
<dbReference type="PANTHER" id="PTHR34138:SF1">
    <property type="entry name" value="CELL SHAPE-DETERMINING PROTEIN MREC"/>
    <property type="match status" value="1"/>
</dbReference>
<feature type="domain" description="Rod shape-determining protein MreC beta-barrel core" evidence="6">
    <location>
        <begin position="136"/>
        <end position="274"/>
    </location>
</feature>